<evidence type="ECO:0000313" key="2">
    <source>
        <dbReference type="EMBL" id="KRU21290.1"/>
    </source>
</evidence>
<dbReference type="Pfam" id="PF13091">
    <property type="entry name" value="PLDc_2"/>
    <property type="match status" value="1"/>
</dbReference>
<evidence type="ECO:0000313" key="3">
    <source>
        <dbReference type="Proteomes" id="UP000051202"/>
    </source>
</evidence>
<protein>
    <submittedName>
        <fullName evidence="2">DNA repair protein</fullName>
    </submittedName>
</protein>
<sequence>MAKFLNSSGTTYHLEELIKNASDRLIIISPYLKLNERIKELLEDRNRLKIDIRIVYGKNDLHPEEINWLKNLTFIRTSFCKNLHAKCYLNENECIITSLNLYEFSQVNNNEMGVLIYRNDDAKLYADTYEEAQRIIRISDEVRMSLEKVTETENQPEPSTKTMSAPTNAIVTSTTDAAPSYSKLTTAKLAKELGLKTQELNDKLLAAGYLQSQDGELVLTDAGRVAGGVSKKGKFGEFCLWDAGMVV</sequence>
<dbReference type="AlphaFoldDB" id="A0A0T6DMU6"/>
<reference evidence="2 3" key="1">
    <citation type="submission" date="2015-11" db="EMBL/GenBank/DDBJ databases">
        <title>Permanent draft genome of Psychrobacter piscatorii LQ58.</title>
        <authorList>
            <person name="Zhou M."/>
            <person name="Dong B."/>
            <person name="Liu Q."/>
        </authorList>
    </citation>
    <scope>NUCLEOTIDE SEQUENCE [LARGE SCALE GENOMIC DNA]</scope>
    <source>
        <strain evidence="2 3">LQ58</strain>
    </source>
</reference>
<comment type="caution">
    <text evidence="2">The sequence shown here is derived from an EMBL/GenBank/DDBJ whole genome shotgun (WGS) entry which is preliminary data.</text>
</comment>
<feature type="domain" description="Phospholipase D-like" evidence="1">
    <location>
        <begin position="15"/>
        <end position="130"/>
    </location>
</feature>
<organism evidence="2 3">
    <name type="scientific">Psychrobacter piscatorii</name>
    <dbReference type="NCBI Taxonomy" id="554343"/>
    <lineage>
        <taxon>Bacteria</taxon>
        <taxon>Pseudomonadati</taxon>
        <taxon>Pseudomonadota</taxon>
        <taxon>Gammaproteobacteria</taxon>
        <taxon>Moraxellales</taxon>
        <taxon>Moraxellaceae</taxon>
        <taxon>Psychrobacter</taxon>
    </lineage>
</organism>
<gene>
    <name evidence="2" type="ORF">AS194_03385</name>
</gene>
<dbReference type="STRING" id="554343.AS194_03385"/>
<dbReference type="EMBL" id="LNDJ01000129">
    <property type="protein sequence ID" value="KRU21290.1"/>
    <property type="molecule type" value="Genomic_DNA"/>
</dbReference>
<dbReference type="SUPFAM" id="SSF56024">
    <property type="entry name" value="Phospholipase D/nuclease"/>
    <property type="match status" value="1"/>
</dbReference>
<name>A0A0T6DMU6_9GAMM</name>
<dbReference type="RefSeq" id="WP_058025913.1">
    <property type="nucleotide sequence ID" value="NZ_LNDJ01000129.1"/>
</dbReference>
<dbReference type="InterPro" id="IPR059166">
    <property type="entry name" value="PLD-like_cat"/>
</dbReference>
<keyword evidence="3" id="KW-1185">Reference proteome</keyword>
<dbReference type="CDD" id="cd09176">
    <property type="entry name" value="PLDc_unchar6"/>
    <property type="match status" value="1"/>
</dbReference>
<accession>A0A0T6DMU6</accession>
<dbReference type="Proteomes" id="UP000051202">
    <property type="component" value="Unassembled WGS sequence"/>
</dbReference>
<proteinExistence type="predicted"/>
<dbReference type="InterPro" id="IPR025202">
    <property type="entry name" value="PLD-like_dom"/>
</dbReference>
<dbReference type="Gene3D" id="3.30.870.10">
    <property type="entry name" value="Endonuclease Chain A"/>
    <property type="match status" value="1"/>
</dbReference>
<evidence type="ECO:0000259" key="1">
    <source>
        <dbReference type="Pfam" id="PF13091"/>
    </source>
</evidence>